<keyword evidence="3" id="KW-0653">Protein transport</keyword>
<dbReference type="InterPro" id="IPR000225">
    <property type="entry name" value="Armadillo"/>
</dbReference>
<feature type="region of interest" description="Disordered" evidence="4">
    <location>
        <begin position="557"/>
        <end position="629"/>
    </location>
</feature>
<dbReference type="Pfam" id="PF00514">
    <property type="entry name" value="Arm"/>
    <property type="match status" value="1"/>
</dbReference>
<evidence type="ECO:0008006" key="7">
    <source>
        <dbReference type="Google" id="ProtNLM"/>
    </source>
</evidence>
<feature type="compositionally biased region" description="Basic residues" evidence="4">
    <location>
        <begin position="23"/>
        <end position="39"/>
    </location>
</feature>
<proteinExistence type="inferred from homology"/>
<dbReference type="Gene3D" id="1.25.10.10">
    <property type="entry name" value="Leucine-rich Repeat Variant"/>
    <property type="match status" value="1"/>
</dbReference>
<dbReference type="Proteomes" id="UP001054902">
    <property type="component" value="Unassembled WGS sequence"/>
</dbReference>
<keyword evidence="2" id="KW-0813">Transport</keyword>
<accession>A0AAD3H8K0</accession>
<protein>
    <recommendedName>
        <fullName evidence="7">Importin subunit alpha</fullName>
    </recommendedName>
</protein>
<feature type="compositionally biased region" description="Polar residues" evidence="4">
    <location>
        <begin position="586"/>
        <end position="604"/>
    </location>
</feature>
<dbReference type="InterPro" id="IPR016024">
    <property type="entry name" value="ARM-type_fold"/>
</dbReference>
<evidence type="ECO:0000256" key="4">
    <source>
        <dbReference type="SAM" id="MobiDB-lite"/>
    </source>
</evidence>
<organism evidence="5 6">
    <name type="scientific">Chaetoceros tenuissimus</name>
    <dbReference type="NCBI Taxonomy" id="426638"/>
    <lineage>
        <taxon>Eukaryota</taxon>
        <taxon>Sar</taxon>
        <taxon>Stramenopiles</taxon>
        <taxon>Ochrophyta</taxon>
        <taxon>Bacillariophyta</taxon>
        <taxon>Coscinodiscophyceae</taxon>
        <taxon>Chaetocerotophycidae</taxon>
        <taxon>Chaetocerotales</taxon>
        <taxon>Chaetocerotaceae</taxon>
        <taxon>Chaetoceros</taxon>
    </lineage>
</organism>
<feature type="region of interest" description="Disordered" evidence="4">
    <location>
        <begin position="1"/>
        <end position="59"/>
    </location>
</feature>
<feature type="compositionally biased region" description="Basic and acidic residues" evidence="4">
    <location>
        <begin position="48"/>
        <end position="58"/>
    </location>
</feature>
<feature type="compositionally biased region" description="Low complexity" evidence="4">
    <location>
        <begin position="559"/>
        <end position="585"/>
    </location>
</feature>
<evidence type="ECO:0000256" key="2">
    <source>
        <dbReference type="ARBA" id="ARBA00022448"/>
    </source>
</evidence>
<reference evidence="5 6" key="1">
    <citation type="journal article" date="2021" name="Sci. Rep.">
        <title>The genome of the diatom Chaetoceros tenuissimus carries an ancient integrated fragment of an extant virus.</title>
        <authorList>
            <person name="Hongo Y."/>
            <person name="Kimura K."/>
            <person name="Takaki Y."/>
            <person name="Yoshida Y."/>
            <person name="Baba S."/>
            <person name="Kobayashi G."/>
            <person name="Nagasaki K."/>
            <person name="Hano T."/>
            <person name="Tomaru Y."/>
        </authorList>
    </citation>
    <scope>NUCLEOTIDE SEQUENCE [LARGE SCALE GENOMIC DNA]</scope>
    <source>
        <strain evidence="5 6">NIES-3715</strain>
    </source>
</reference>
<evidence type="ECO:0000313" key="5">
    <source>
        <dbReference type="EMBL" id="GFH53929.1"/>
    </source>
</evidence>
<gene>
    <name evidence="5" type="ORF">CTEN210_10405</name>
</gene>
<comment type="similarity">
    <text evidence="1">Belongs to the importin alpha family.</text>
</comment>
<feature type="compositionally biased region" description="Polar residues" evidence="4">
    <location>
        <begin position="1"/>
        <end position="18"/>
    </location>
</feature>
<evidence type="ECO:0000256" key="1">
    <source>
        <dbReference type="ARBA" id="ARBA00010394"/>
    </source>
</evidence>
<name>A0AAD3H8K0_9STRA</name>
<keyword evidence="6" id="KW-1185">Reference proteome</keyword>
<dbReference type="AlphaFoldDB" id="A0AAD3H8K0"/>
<dbReference type="GO" id="GO:0015031">
    <property type="term" value="P:protein transport"/>
    <property type="evidence" value="ECO:0007669"/>
    <property type="project" value="UniProtKB-KW"/>
</dbReference>
<evidence type="ECO:0000256" key="3">
    <source>
        <dbReference type="ARBA" id="ARBA00022927"/>
    </source>
</evidence>
<evidence type="ECO:0000313" key="6">
    <source>
        <dbReference type="Proteomes" id="UP001054902"/>
    </source>
</evidence>
<dbReference type="EMBL" id="BLLK01000047">
    <property type="protein sequence ID" value="GFH53929.1"/>
    <property type="molecule type" value="Genomic_DNA"/>
</dbReference>
<dbReference type="SMART" id="SM00185">
    <property type="entry name" value="ARM"/>
    <property type="match status" value="4"/>
</dbReference>
<dbReference type="SUPFAM" id="SSF48371">
    <property type="entry name" value="ARM repeat"/>
    <property type="match status" value="1"/>
</dbReference>
<dbReference type="PANTHER" id="PTHR23316">
    <property type="entry name" value="IMPORTIN ALPHA"/>
    <property type="match status" value="1"/>
</dbReference>
<sequence>MSSRAQQRTNLKNASAISMRQAMNKRRHDLSSKIRKTKKSQQLQLKRAHTESQQHQNDDSLTPIDYLKQFTASPTIFTLASLQSSIASSKREALLLLNEIELEQANLLFKYLLKCLSSQNQEECLQSLRVLTNLAAIESPDSYYGSRKSWCHFMLTNGLWEAILPLLSSSNESIKEQTGWVIGNIAGDSSTCRNLLVSLKAIPALINCLRTSQNFGVIRNTLWCLGNIARGIDSAIQFIEGGMNSQDILNVLCLGENVTQGSISTWDIKKELVWLLSFLTCKEDDAISVLVNEAVLLQLSNHFAYTTKTVLEKRDRGSIFKSAIPVIRIFGNIATASDGKYIPLIIEGDKHLFVKTLIQWFQVHKPCGETMAIATECTWVAGSLLCDNGFADHPSTTVACPLLVPPLCHILLKGTFTLEWKREVLNAIWNALAAPPDSNPEETIEVRDHLLGQIYREKGMIRSLVGMLVSLDVDAIRPAINMLDAMHRRMSRYDDNALRILREAECEHALETVCDSATSNASYGGGSEWQQSEGGMDYCAEMAANLIDDFYGDDDDGMENSASSFEPSSKSGSFEFGFSGPTPSFNFSNTGSNDSGFNSVTSDPMGSPNGRSKGRGRGRSLPSWMQNKR</sequence>
<dbReference type="InterPro" id="IPR011989">
    <property type="entry name" value="ARM-like"/>
</dbReference>
<comment type="caution">
    <text evidence="5">The sequence shown here is derived from an EMBL/GenBank/DDBJ whole genome shotgun (WGS) entry which is preliminary data.</text>
</comment>